<dbReference type="EMBL" id="SLZY01000010">
    <property type="protein sequence ID" value="TCS71279.1"/>
    <property type="molecule type" value="Genomic_DNA"/>
</dbReference>
<evidence type="ECO:0000313" key="2">
    <source>
        <dbReference type="Proteomes" id="UP000295135"/>
    </source>
</evidence>
<protein>
    <recommendedName>
        <fullName evidence="3">BrnA antitoxin of type II toxin-antitoxin system</fullName>
    </recommendedName>
</protein>
<dbReference type="OrthoDB" id="332164at2"/>
<keyword evidence="2" id="KW-1185">Reference proteome</keyword>
<gene>
    <name evidence="1" type="ORF">EDC61_1104</name>
</gene>
<dbReference type="Proteomes" id="UP000295135">
    <property type="component" value="Unassembled WGS sequence"/>
</dbReference>
<comment type="caution">
    <text evidence="1">The sequence shown here is derived from an EMBL/GenBank/DDBJ whole genome shotgun (WGS) entry which is preliminary data.</text>
</comment>
<evidence type="ECO:0008006" key="3">
    <source>
        <dbReference type="Google" id="ProtNLM"/>
    </source>
</evidence>
<proteinExistence type="predicted"/>
<reference evidence="1 2" key="1">
    <citation type="submission" date="2019-03" db="EMBL/GenBank/DDBJ databases">
        <title>Genomic Encyclopedia of Type Strains, Phase IV (KMG-IV): sequencing the most valuable type-strain genomes for metagenomic binning, comparative biology and taxonomic classification.</title>
        <authorList>
            <person name="Goeker M."/>
        </authorList>
    </citation>
    <scope>NUCLEOTIDE SEQUENCE [LARGE SCALE GENOMIC DNA]</scope>
    <source>
        <strain evidence="1 2">DSM 103923</strain>
    </source>
</reference>
<name>A0A4R3JWD0_9PROT</name>
<organism evidence="1 2">
    <name type="scientific">Sulfuritortus calidifontis</name>
    <dbReference type="NCBI Taxonomy" id="1914471"/>
    <lineage>
        <taxon>Bacteria</taxon>
        <taxon>Pseudomonadati</taxon>
        <taxon>Pseudomonadota</taxon>
        <taxon>Betaproteobacteria</taxon>
        <taxon>Nitrosomonadales</taxon>
        <taxon>Thiobacillaceae</taxon>
        <taxon>Sulfuritortus</taxon>
    </lineage>
</organism>
<evidence type="ECO:0000313" key="1">
    <source>
        <dbReference type="EMBL" id="TCS71279.1"/>
    </source>
</evidence>
<sequence length="99" mass="11162">MSAKTAKAGSAKIKYTDEPLGEIEVIPDFLPSPAELAFREEGVKITLALSKKSIEFFKSEASKHHTQYQRMIRRLLDAYVEAQAEAPRRGSRTDKRRAP</sequence>
<dbReference type="AlphaFoldDB" id="A0A4R3JWD0"/>
<dbReference type="RefSeq" id="WP_126463159.1">
    <property type="nucleotide sequence ID" value="NZ_AP018721.1"/>
</dbReference>
<accession>A0A4R3JWD0</accession>